<dbReference type="CTD" id="20206444"/>
<evidence type="ECO:0000313" key="4">
    <source>
        <dbReference type="EnsemblMetazoa" id="HelroP177785"/>
    </source>
</evidence>
<feature type="domain" description="Schwannomin interacting protein 1 C-terminal" evidence="2">
    <location>
        <begin position="643"/>
        <end position="702"/>
    </location>
</feature>
<dbReference type="RefSeq" id="XP_009024184.1">
    <property type="nucleotide sequence ID" value="XM_009025936.1"/>
</dbReference>
<dbReference type="EMBL" id="AMQM01006184">
    <property type="status" value="NOT_ANNOTATED_CDS"/>
    <property type="molecule type" value="Genomic_DNA"/>
</dbReference>
<dbReference type="EnsemblMetazoa" id="HelroT177785">
    <property type="protein sequence ID" value="HelroP177785"/>
    <property type="gene ID" value="HelroG177785"/>
</dbReference>
<protein>
    <recommendedName>
        <fullName evidence="2">Schwannomin interacting protein 1 C-terminal domain-containing protein</fullName>
    </recommendedName>
</protein>
<dbReference type="PANTHER" id="PTHR20916">
    <property type="entry name" value="CYSTEINE AND GLYCINE-RICH PROTEIN 2 BINDING PROTEIN"/>
    <property type="match status" value="1"/>
</dbReference>
<keyword evidence="5" id="KW-1185">Reference proteome</keyword>
<feature type="compositionally biased region" description="Low complexity" evidence="1">
    <location>
        <begin position="386"/>
        <end position="411"/>
    </location>
</feature>
<dbReference type="InterPro" id="IPR015649">
    <property type="entry name" value="SCHIP_1_C"/>
</dbReference>
<reference evidence="4" key="3">
    <citation type="submission" date="2015-06" db="UniProtKB">
        <authorList>
            <consortium name="EnsemblMetazoa"/>
        </authorList>
    </citation>
    <scope>IDENTIFICATION</scope>
</reference>
<feature type="region of interest" description="Disordered" evidence="1">
    <location>
        <begin position="185"/>
        <end position="214"/>
    </location>
</feature>
<feature type="compositionally biased region" description="Low complexity" evidence="1">
    <location>
        <begin position="566"/>
        <end position="584"/>
    </location>
</feature>
<dbReference type="HOGENOM" id="CLU_388456_0_0_1"/>
<dbReference type="Proteomes" id="UP000015101">
    <property type="component" value="Unassembled WGS sequence"/>
</dbReference>
<feature type="region of interest" description="Disordered" evidence="1">
    <location>
        <begin position="1"/>
        <end position="45"/>
    </location>
</feature>
<sequence>MLDSGVYDNYSDSCPSSEVDNDDSQKLKNEPSTKTKNFNSNLDNPENWSLIAEQTLKRIKESYDDLRRGDKDNSDANLESLTGRFNKASRLSKSFYFGSRGFKELSTPLSRKNRKNIFSLSGLDLDSRTIERLSELHLNKKDWHNKDDLVESLKRLFDSHIANKYGSVSGSLCSNASSEFLSSFDDGGSSGGDRSGSQAETSDVLSDGGSDYVDDEERGLSFICDESVDNSFEGQPSTIKGQAKDLSNEVSVDLDYDAGALVIKSNDISVGLEGGTCAINESDLLLSGDNNNNNKNNYNDNNNNDNNIDDASEILSTLSNITARISEILADKSYRDEAVIAATAAAATTTTTFADVVDTSTIVTATNAATSPSTTTTYVESHGVRNSLSTTNSSSTVSNDEAPTSTTTAASTITTTATTTRIISDINGLANTNNSNDNKVKTVKTTTSTVSAASKRYETLKKLVSEAQLEYNDDDHDTSNNFDNSNNNNNIFFNAIYATKYNNNNIETRAKTSKQIFPHKPLKKHHYLSAAESKNSLQPSSSSSLPSEFNTISSSYLDTDDGDQKSLSTLSQTTSNSCESSKSSLHPLPALNVSPSSLGEKYGGKVFVAATKSSLSVPFAATKAATTTSFQPAKSTCFNYEEALVKLNSTHLQIIMNSMLDNINAMNEELMDLLQLRDEHLIVQDSLLVDIEDYTRMAEEYEYKKLMEKKN</sequence>
<dbReference type="EMBL" id="KB097304">
    <property type="protein sequence ID" value="ESN97725.1"/>
    <property type="molecule type" value="Genomic_DNA"/>
</dbReference>
<dbReference type="InParanoid" id="T1FC95"/>
<reference evidence="3 5" key="2">
    <citation type="journal article" date="2013" name="Nature">
        <title>Insights into bilaterian evolution from three spiralian genomes.</title>
        <authorList>
            <person name="Simakov O."/>
            <person name="Marletaz F."/>
            <person name="Cho S.J."/>
            <person name="Edsinger-Gonzales E."/>
            <person name="Havlak P."/>
            <person name="Hellsten U."/>
            <person name="Kuo D.H."/>
            <person name="Larsson T."/>
            <person name="Lv J."/>
            <person name="Arendt D."/>
            <person name="Savage R."/>
            <person name="Osoegawa K."/>
            <person name="de Jong P."/>
            <person name="Grimwood J."/>
            <person name="Chapman J.A."/>
            <person name="Shapiro H."/>
            <person name="Aerts A."/>
            <person name="Otillar R.P."/>
            <person name="Terry A.Y."/>
            <person name="Boore J.L."/>
            <person name="Grigoriev I.V."/>
            <person name="Lindberg D.R."/>
            <person name="Seaver E.C."/>
            <person name="Weisblat D.A."/>
            <person name="Putnam N.H."/>
            <person name="Rokhsar D.S."/>
        </authorList>
    </citation>
    <scope>NUCLEOTIDE SEQUENCE</scope>
</reference>
<dbReference type="AlphaFoldDB" id="T1FC95"/>
<gene>
    <name evidence="4" type="primary">20206444</name>
    <name evidence="3" type="ORF">HELRODRAFT_177785</name>
</gene>
<feature type="compositionally biased region" description="Basic and acidic residues" evidence="1">
    <location>
        <begin position="23"/>
        <end position="33"/>
    </location>
</feature>
<proteinExistence type="predicted"/>
<dbReference type="KEGG" id="hro:HELRODRAFT_177785"/>
<accession>T1FC95</accession>
<evidence type="ECO:0000256" key="1">
    <source>
        <dbReference type="SAM" id="MobiDB-lite"/>
    </source>
</evidence>
<dbReference type="PANTHER" id="PTHR20916:SF26">
    <property type="entry name" value="CYSTEINE-RICH PROTEIN 2-BINDING PROTEIN"/>
    <property type="match status" value="1"/>
</dbReference>
<organism evidence="4 5">
    <name type="scientific">Helobdella robusta</name>
    <name type="common">Californian leech</name>
    <dbReference type="NCBI Taxonomy" id="6412"/>
    <lineage>
        <taxon>Eukaryota</taxon>
        <taxon>Metazoa</taxon>
        <taxon>Spiralia</taxon>
        <taxon>Lophotrochozoa</taxon>
        <taxon>Annelida</taxon>
        <taxon>Clitellata</taxon>
        <taxon>Hirudinea</taxon>
        <taxon>Rhynchobdellida</taxon>
        <taxon>Glossiphoniidae</taxon>
        <taxon>Helobdella</taxon>
    </lineage>
</organism>
<dbReference type="GeneID" id="20206444"/>
<dbReference type="Pfam" id="PF10148">
    <property type="entry name" value="SCHIP-1_C"/>
    <property type="match status" value="1"/>
</dbReference>
<feature type="region of interest" description="Disordered" evidence="1">
    <location>
        <begin position="563"/>
        <end position="586"/>
    </location>
</feature>
<dbReference type="OrthoDB" id="6260144at2759"/>
<evidence type="ECO:0000313" key="5">
    <source>
        <dbReference type="Proteomes" id="UP000015101"/>
    </source>
</evidence>
<evidence type="ECO:0000259" key="2">
    <source>
        <dbReference type="Pfam" id="PF10148"/>
    </source>
</evidence>
<dbReference type="EMBL" id="AMQM01006185">
    <property type="status" value="NOT_ANNOTATED_CDS"/>
    <property type="molecule type" value="Genomic_DNA"/>
</dbReference>
<evidence type="ECO:0000313" key="3">
    <source>
        <dbReference type="EMBL" id="ESN97725.1"/>
    </source>
</evidence>
<reference evidence="5" key="1">
    <citation type="submission" date="2012-12" db="EMBL/GenBank/DDBJ databases">
        <authorList>
            <person name="Hellsten U."/>
            <person name="Grimwood J."/>
            <person name="Chapman J.A."/>
            <person name="Shapiro H."/>
            <person name="Aerts A."/>
            <person name="Otillar R.P."/>
            <person name="Terry A.Y."/>
            <person name="Boore J.L."/>
            <person name="Simakov O."/>
            <person name="Marletaz F."/>
            <person name="Cho S.-J."/>
            <person name="Edsinger-Gonzales E."/>
            <person name="Havlak P."/>
            <person name="Kuo D.-H."/>
            <person name="Larsson T."/>
            <person name="Lv J."/>
            <person name="Arendt D."/>
            <person name="Savage R."/>
            <person name="Osoegawa K."/>
            <person name="de Jong P."/>
            <person name="Lindberg D.R."/>
            <person name="Seaver E.C."/>
            <person name="Weisblat D.A."/>
            <person name="Putnam N.H."/>
            <person name="Grigoriev I.V."/>
            <person name="Rokhsar D.S."/>
        </authorList>
    </citation>
    <scope>NUCLEOTIDE SEQUENCE</scope>
</reference>
<name>T1FC95_HELRO</name>
<feature type="compositionally biased region" description="Polar residues" evidence="1">
    <location>
        <begin position="34"/>
        <end position="45"/>
    </location>
</feature>
<feature type="region of interest" description="Disordered" evidence="1">
    <location>
        <begin position="382"/>
        <end position="411"/>
    </location>
</feature>